<dbReference type="SUPFAM" id="SSF53850">
    <property type="entry name" value="Periplasmic binding protein-like II"/>
    <property type="match status" value="1"/>
</dbReference>
<dbReference type="CDD" id="cd13642">
    <property type="entry name" value="PBP2_BCP_1"/>
    <property type="match status" value="1"/>
</dbReference>
<dbReference type="GO" id="GO:0022857">
    <property type="term" value="F:transmembrane transporter activity"/>
    <property type="evidence" value="ECO:0007669"/>
    <property type="project" value="InterPro"/>
</dbReference>
<dbReference type="GO" id="GO:0043190">
    <property type="term" value="C:ATP-binding cassette (ABC) transporter complex"/>
    <property type="evidence" value="ECO:0007669"/>
    <property type="project" value="InterPro"/>
</dbReference>
<accession>A0A857KGQ1</accession>
<dbReference type="AlphaFoldDB" id="A0A857KGQ1"/>
<proteinExistence type="predicted"/>
<gene>
    <name evidence="1" type="ORF">GII30_04820</name>
</gene>
<sequence>MWGAELVTDTGTGRQIPVTAITVAAITAVAFWSLKPIFITEIGDRGDYAEVYIASASISVVTSAVVSLFLWRKVVALARGGRRTLSGILSASASGFFLALWYYGFYRALYGADKADATVIAFTWPLIAVVVTPLIARNAAAKLQGYQWLLVLASFGGAVAIGVSGLGHNGGPTGESGEIVWAFVAAIGSGLYLPFAINATNAFNHSVRSQPIATFFAISVANVVALAGVLLSLRLNHHTLRFYAFDREVLVICALIGIGTYLVAEVTWTWAFREYKSLTLSSLPYFSPAVSVVLLHVLFNEPVRPIAALGLVIILFSNLTLHARQRSANAVSLTLIASVYVALGSQLLPDSIEGPTAEMAAAMTGVFAILAGFILSRVAGRRTEELDARTRLVRAMMAADTSDDHEEPDWFLRNLLELEFERSADVREDRALAIVDRVRTAVASPDARREVLDAFAEWRAIHMDRLSVGEWAALWITGLGSILTVLLLRGPSFLGNVGAVAFAAGAFLVMFTIYDYDRNNIHGFKNQLWRLEQGFREIGKPYYVPTEVLSSGDVNSLRLPGTVRTSVDGDYDATREVEVTPTARTFTVFYLSTAALAIVAVMLLPFASAGGYGDRNVFAPRPGSSAESELFVRDGSLPTITIADPGWPAASVIAQILRHVVETPQVRVKVQSMDQVGAVAALTGNKPSVQIHPDLWLQNQSDSFRSQIDTGKIMLNNSSYRGGQGIYILDKKGQAPLTSVTDLADKATASRFDTDGDGKAEIWAGPRGWESTKLLDKWIGAQKDLRIEGESYSETIFRAYLKREAGKRPLLFYAYEPDWLHEQYSPRLLTADPFKRTGCTTGYQDECGADVDVHVAWTRTLQKISPIAFARLSRVHFGIDEVNEFVYAVDRRKKTPDEVARDWIATHRSEFQEWQHP</sequence>
<reference evidence="1" key="1">
    <citation type="journal article" date="2021" name="Nat. Microbiol.">
        <title>Cocultivation of an ultrasmall environmental parasitic bacterium with lytic ability against bacteria associated with wastewater foams.</title>
        <authorList>
            <person name="Batinovic S."/>
            <person name="Rose J.J.A."/>
            <person name="Ratcliffe J."/>
            <person name="Seviour R.J."/>
            <person name="Petrovski S."/>
        </authorList>
    </citation>
    <scope>NUCLEOTIDE SEQUENCE</scope>
    <source>
        <strain evidence="1">CON44</strain>
    </source>
</reference>
<dbReference type="Gene3D" id="3.40.190.10">
    <property type="entry name" value="Periplasmic binding protein-like II"/>
    <property type="match status" value="1"/>
</dbReference>
<evidence type="ECO:0000313" key="1">
    <source>
        <dbReference type="EMBL" id="QHN38591.1"/>
    </source>
</evidence>
<dbReference type="SUPFAM" id="SSF103481">
    <property type="entry name" value="Multidrug resistance efflux transporter EmrE"/>
    <property type="match status" value="1"/>
</dbReference>
<dbReference type="Pfam" id="PF04069">
    <property type="entry name" value="OpuAC"/>
    <property type="match status" value="1"/>
</dbReference>
<name>A0A857KGQ1_9ACTN</name>
<dbReference type="EMBL" id="CP045810">
    <property type="protein sequence ID" value="QHN38591.1"/>
    <property type="molecule type" value="Genomic_DNA"/>
</dbReference>
<dbReference type="Gene3D" id="3.40.190.100">
    <property type="entry name" value="Glycine betaine-binding periplasmic protein, domain 2"/>
    <property type="match status" value="1"/>
</dbReference>
<protein>
    <submittedName>
        <fullName evidence="1">Uncharacterized protein</fullName>
    </submittedName>
</protein>
<organism evidence="1">
    <name type="scientific">Gordonia amarae</name>
    <dbReference type="NCBI Taxonomy" id="36821"/>
    <lineage>
        <taxon>Bacteria</taxon>
        <taxon>Bacillati</taxon>
        <taxon>Actinomycetota</taxon>
        <taxon>Actinomycetes</taxon>
        <taxon>Mycobacteriales</taxon>
        <taxon>Gordoniaceae</taxon>
        <taxon>Gordonia</taxon>
    </lineage>
</organism>
<dbReference type="InterPro" id="IPR007210">
    <property type="entry name" value="ABC_Gly_betaine_transp_sub-bd"/>
</dbReference>
<dbReference type="InterPro" id="IPR037185">
    <property type="entry name" value="EmrE-like"/>
</dbReference>